<dbReference type="InterPro" id="IPR036188">
    <property type="entry name" value="FAD/NAD-bd_sf"/>
</dbReference>
<keyword evidence="3" id="KW-1185">Reference proteome</keyword>
<dbReference type="EMBL" id="ML976016">
    <property type="protein sequence ID" value="KAF1944551.1"/>
    <property type="molecule type" value="Genomic_DNA"/>
</dbReference>
<dbReference type="PANTHER" id="PTHR42877">
    <property type="entry name" value="L-ORNITHINE N(5)-MONOOXYGENASE-RELATED"/>
    <property type="match status" value="1"/>
</dbReference>
<proteinExistence type="inferred from homology"/>
<sequence>MQDQPLRHPRKLRVVTIGAAISAMNMAYEIHAELGGTRLVNTYPAVACDVSAHIYTFPFEPNPGWSAFYADVKTSYNIVHAEFDEMKGIWNLKLEHKGEVFDDWCNILVSATGFLSHWKWPEIPGLQDFEDLKTAKQVTNLIRNPTWITPSLGSAAIGDKVSKTYSEEEERVFREDSKKLNQYRGEIQHASNKAFAIVSKQSLSSFTTNHPMFDRLGGNEELATKLTPNWEVGCRRATPGLGYLEAFTQPTVSLVTDPISHISTTSIVTKDGTHHTFDVVVCATGFDVSHRPPCPIIDLDKTNLRDYWREESLAYIPLACPLMPSYFMFSGPNRPTGHGSLMAALSWMAQYIGQWVTKISTEDIKFVSHLPKATEEFNTYGDEVMERLGWSGGCRSWYKSNRVDGRVTAVWQGSALGFREVVERIRPEDFSLVYRSRNRLRWMGGRRTGIERRAGADLAFYLNK</sequence>
<reference evidence="2" key="1">
    <citation type="journal article" date="2020" name="Stud. Mycol.">
        <title>101 Dothideomycetes genomes: a test case for predicting lifestyles and emergence of pathogens.</title>
        <authorList>
            <person name="Haridas S."/>
            <person name="Albert R."/>
            <person name="Binder M."/>
            <person name="Bloem J."/>
            <person name="Labutti K."/>
            <person name="Salamov A."/>
            <person name="Andreopoulos B."/>
            <person name="Baker S."/>
            <person name="Barry K."/>
            <person name="Bills G."/>
            <person name="Bluhm B."/>
            <person name="Cannon C."/>
            <person name="Castanera R."/>
            <person name="Culley D."/>
            <person name="Daum C."/>
            <person name="Ezra D."/>
            <person name="Gonzalez J."/>
            <person name="Henrissat B."/>
            <person name="Kuo A."/>
            <person name="Liang C."/>
            <person name="Lipzen A."/>
            <person name="Lutzoni F."/>
            <person name="Magnuson J."/>
            <person name="Mondo S."/>
            <person name="Nolan M."/>
            <person name="Ohm R."/>
            <person name="Pangilinan J."/>
            <person name="Park H.-J."/>
            <person name="Ramirez L."/>
            <person name="Alfaro M."/>
            <person name="Sun H."/>
            <person name="Tritt A."/>
            <person name="Yoshinaga Y."/>
            <person name="Zwiers L.-H."/>
            <person name="Turgeon B."/>
            <person name="Goodwin S."/>
            <person name="Spatafora J."/>
            <person name="Crous P."/>
            <person name="Grigoriev I."/>
        </authorList>
    </citation>
    <scope>NUCLEOTIDE SEQUENCE</scope>
    <source>
        <strain evidence="2">CBS 161.51</strain>
    </source>
</reference>
<evidence type="ECO:0000313" key="2">
    <source>
        <dbReference type="EMBL" id="KAF1944551.1"/>
    </source>
</evidence>
<evidence type="ECO:0000256" key="1">
    <source>
        <dbReference type="ARBA" id="ARBA00010139"/>
    </source>
</evidence>
<dbReference type="AlphaFoldDB" id="A0A6A5SVN1"/>
<dbReference type="InterPro" id="IPR051209">
    <property type="entry name" value="FAD-bind_Monooxygenase_sf"/>
</dbReference>
<accession>A0A6A5SVN1</accession>
<dbReference type="OrthoDB" id="74360at2759"/>
<evidence type="ECO:0000313" key="3">
    <source>
        <dbReference type="Proteomes" id="UP000800038"/>
    </source>
</evidence>
<comment type="similarity">
    <text evidence="1">Belongs to the FAD-binding monooxygenase family.</text>
</comment>
<dbReference type="Proteomes" id="UP000800038">
    <property type="component" value="Unassembled WGS sequence"/>
</dbReference>
<evidence type="ECO:0008006" key="4">
    <source>
        <dbReference type="Google" id="ProtNLM"/>
    </source>
</evidence>
<gene>
    <name evidence="2" type="ORF">EJ02DRAFT_442585</name>
</gene>
<dbReference type="PANTHER" id="PTHR42877:SF2">
    <property type="entry name" value="FAD_NAD(P)-BINDING DOMAIN-CONTAINING PROTEIN"/>
    <property type="match status" value="1"/>
</dbReference>
<dbReference type="Gene3D" id="3.50.50.60">
    <property type="entry name" value="FAD/NAD(P)-binding domain"/>
    <property type="match status" value="2"/>
</dbReference>
<organism evidence="2 3">
    <name type="scientific">Clathrospora elynae</name>
    <dbReference type="NCBI Taxonomy" id="706981"/>
    <lineage>
        <taxon>Eukaryota</taxon>
        <taxon>Fungi</taxon>
        <taxon>Dikarya</taxon>
        <taxon>Ascomycota</taxon>
        <taxon>Pezizomycotina</taxon>
        <taxon>Dothideomycetes</taxon>
        <taxon>Pleosporomycetidae</taxon>
        <taxon>Pleosporales</taxon>
        <taxon>Diademaceae</taxon>
        <taxon>Clathrospora</taxon>
    </lineage>
</organism>
<name>A0A6A5SVN1_9PLEO</name>
<dbReference type="SUPFAM" id="SSF51905">
    <property type="entry name" value="FAD/NAD(P)-binding domain"/>
    <property type="match status" value="2"/>
</dbReference>
<protein>
    <recommendedName>
        <fullName evidence="4">FAD/NAD(P)-binding domain-containing protein</fullName>
    </recommendedName>
</protein>